<dbReference type="Proteomes" id="UP000008221">
    <property type="component" value="Chromosome"/>
</dbReference>
<dbReference type="HOGENOM" id="CLU_034879_5_1_11"/>
<feature type="transmembrane region" description="Helical" evidence="11">
    <location>
        <begin position="185"/>
        <end position="207"/>
    </location>
</feature>
<comment type="similarity">
    <text evidence="3">Belongs to the UbiA prenyltransferase family.</text>
</comment>
<evidence type="ECO:0000256" key="5">
    <source>
        <dbReference type="ARBA" id="ARBA00022679"/>
    </source>
</evidence>
<dbReference type="KEGG" id="ace:Acel_0256"/>
<comment type="subcellular location">
    <subcellularLocation>
        <location evidence="2">Membrane</location>
        <topology evidence="2">Multi-pass membrane protein</topology>
    </subcellularLocation>
</comment>
<sequence>MTSRRVETTDAGTSPRSETPPARRPGRLRAFLRLVQFEHSVFALPFAYIAALTAMWQADRHVHWRQLGIVTVAMVAARTFAMAVNRIVDRHIDARNPRTRQRELVTGVVSVRAAGIGALSALAVLVVSAAALNRLCLYLSPVAAFVLAGYPYAKRITWAPHAVLGLAQTIGPIGAWIAVTGTWSWTAVLLGLAVGCWIGGFDIIYALQDYEFDRTVGIQSLPARFGPHIALAWSRVAHFATIALLLWFGAAAGLRIVWLVGVLAAAVALGYEQHLVKPSDFSKVNRAFFTVNGYIGVGLFLFGLGDLIAGGLRW</sequence>
<dbReference type="GO" id="GO:0006744">
    <property type="term" value="P:ubiquinone biosynthetic process"/>
    <property type="evidence" value="ECO:0007669"/>
    <property type="project" value="TreeGrafter"/>
</dbReference>
<dbReference type="CDD" id="cd13959">
    <property type="entry name" value="PT_UbiA_COQ2"/>
    <property type="match status" value="1"/>
</dbReference>
<evidence type="ECO:0000313" key="13">
    <source>
        <dbReference type="Proteomes" id="UP000008221"/>
    </source>
</evidence>
<name>A0LRH0_ACIC1</name>
<dbReference type="InterPro" id="IPR006371">
    <property type="entry name" value="Polyprenyltransferase_UbiA-li"/>
</dbReference>
<dbReference type="InParanoid" id="A0LRH0"/>
<keyword evidence="4" id="KW-1003">Cell membrane</keyword>
<dbReference type="Gene3D" id="1.20.120.1780">
    <property type="entry name" value="UbiA prenyltransferase"/>
    <property type="match status" value="1"/>
</dbReference>
<reference evidence="12 13" key="1">
    <citation type="journal article" date="2009" name="Genome Res.">
        <title>Complete genome of the cellulolytic thermophile Acidothermus cellulolyticus 11B provides insights into its ecophysiological and evolutionary adaptations.</title>
        <authorList>
            <person name="Barabote R.D."/>
            <person name="Xie G."/>
            <person name="Leu D.H."/>
            <person name="Normand P."/>
            <person name="Necsulea A."/>
            <person name="Daubin V."/>
            <person name="Medigue C."/>
            <person name="Adney W.S."/>
            <person name="Xu X.C."/>
            <person name="Lapidus A."/>
            <person name="Parales R.E."/>
            <person name="Detter C."/>
            <person name="Pujic P."/>
            <person name="Bruce D."/>
            <person name="Lavire C."/>
            <person name="Challacombe J.F."/>
            <person name="Brettin T.S."/>
            <person name="Berry A.M."/>
        </authorList>
    </citation>
    <scope>NUCLEOTIDE SEQUENCE [LARGE SCALE GENOMIC DNA]</scope>
    <source>
        <strain evidence="13">ATCC 43068 / DSM 8971 / 11B</strain>
    </source>
</reference>
<dbReference type="STRING" id="351607.Acel_0256"/>
<dbReference type="PANTHER" id="PTHR11048">
    <property type="entry name" value="PRENYLTRANSFERASES"/>
    <property type="match status" value="1"/>
</dbReference>
<feature type="transmembrane region" description="Helical" evidence="11">
    <location>
        <begin position="287"/>
        <end position="309"/>
    </location>
</feature>
<organism evidence="12 13">
    <name type="scientific">Acidothermus cellulolyticus (strain ATCC 43068 / DSM 8971 / 11B)</name>
    <dbReference type="NCBI Taxonomy" id="351607"/>
    <lineage>
        <taxon>Bacteria</taxon>
        <taxon>Bacillati</taxon>
        <taxon>Actinomycetota</taxon>
        <taxon>Actinomycetes</taxon>
        <taxon>Acidothermales</taxon>
        <taxon>Acidothermaceae</taxon>
        <taxon>Acidothermus</taxon>
    </lineage>
</organism>
<dbReference type="FunFam" id="1.10.357.140:FF:000008">
    <property type="entry name" value="4-hydroxybenzoate octaprenyltransferase"/>
    <property type="match status" value="1"/>
</dbReference>
<dbReference type="EC" id="2.5.1.39" evidence="9"/>
<dbReference type="Pfam" id="PF01040">
    <property type="entry name" value="UbiA"/>
    <property type="match status" value="1"/>
</dbReference>
<feature type="transmembrane region" description="Helical" evidence="11">
    <location>
        <begin position="64"/>
        <end position="84"/>
    </location>
</feature>
<dbReference type="InterPro" id="IPR039653">
    <property type="entry name" value="Prenyltransferase"/>
</dbReference>
<feature type="transmembrane region" description="Helical" evidence="11">
    <location>
        <begin position="256"/>
        <end position="275"/>
    </location>
</feature>
<gene>
    <name evidence="12" type="ordered locus">Acel_0256</name>
</gene>
<evidence type="ECO:0000256" key="8">
    <source>
        <dbReference type="ARBA" id="ARBA00023136"/>
    </source>
</evidence>
<feature type="transmembrane region" description="Helical" evidence="11">
    <location>
        <begin position="104"/>
        <end position="125"/>
    </location>
</feature>
<feature type="region of interest" description="Disordered" evidence="10">
    <location>
        <begin position="1"/>
        <end position="24"/>
    </location>
</feature>
<evidence type="ECO:0000256" key="7">
    <source>
        <dbReference type="ARBA" id="ARBA00022989"/>
    </source>
</evidence>
<feature type="transmembrane region" description="Helical" evidence="11">
    <location>
        <begin position="37"/>
        <end position="58"/>
    </location>
</feature>
<dbReference type="InterPro" id="IPR044878">
    <property type="entry name" value="UbiA_sf"/>
</dbReference>
<comment type="cofactor">
    <cofactor evidence="1">
        <name>Mg(2+)</name>
        <dbReference type="ChEBI" id="CHEBI:18420"/>
    </cofactor>
</comment>
<dbReference type="FunFam" id="1.20.120.1780:FF:000001">
    <property type="entry name" value="4-hydroxybenzoate octaprenyltransferase"/>
    <property type="match status" value="1"/>
</dbReference>
<dbReference type="PANTHER" id="PTHR11048:SF28">
    <property type="entry name" value="4-HYDROXYBENZOATE POLYPRENYLTRANSFERASE, MITOCHONDRIAL"/>
    <property type="match status" value="1"/>
</dbReference>
<proteinExistence type="inferred from homology"/>
<dbReference type="NCBIfam" id="NF041584">
    <property type="entry name" value="MqnP_SCO4491"/>
    <property type="match status" value="1"/>
</dbReference>
<evidence type="ECO:0000256" key="3">
    <source>
        <dbReference type="ARBA" id="ARBA00005985"/>
    </source>
</evidence>
<dbReference type="NCBIfam" id="NF009526">
    <property type="entry name" value="PRK12888.1"/>
    <property type="match status" value="1"/>
</dbReference>
<evidence type="ECO:0000313" key="12">
    <source>
        <dbReference type="EMBL" id="ABK52030.1"/>
    </source>
</evidence>
<dbReference type="NCBIfam" id="TIGR01475">
    <property type="entry name" value="ubiA_other"/>
    <property type="match status" value="1"/>
</dbReference>
<evidence type="ECO:0000256" key="10">
    <source>
        <dbReference type="SAM" id="MobiDB-lite"/>
    </source>
</evidence>
<dbReference type="GO" id="GO:0008412">
    <property type="term" value="F:4-hydroxybenzoate polyprenyltransferase activity"/>
    <property type="evidence" value="ECO:0007669"/>
    <property type="project" value="UniProtKB-EC"/>
</dbReference>
<evidence type="ECO:0000256" key="4">
    <source>
        <dbReference type="ARBA" id="ARBA00022519"/>
    </source>
</evidence>
<keyword evidence="6 11" id="KW-0812">Transmembrane</keyword>
<feature type="transmembrane region" description="Helical" evidence="11">
    <location>
        <begin position="228"/>
        <end position="250"/>
    </location>
</feature>
<evidence type="ECO:0000256" key="2">
    <source>
        <dbReference type="ARBA" id="ARBA00004141"/>
    </source>
</evidence>
<dbReference type="GO" id="GO:0005886">
    <property type="term" value="C:plasma membrane"/>
    <property type="evidence" value="ECO:0007669"/>
    <property type="project" value="TreeGrafter"/>
</dbReference>
<keyword evidence="7 11" id="KW-1133">Transmembrane helix</keyword>
<dbReference type="EMBL" id="CP000481">
    <property type="protein sequence ID" value="ABK52030.1"/>
    <property type="molecule type" value="Genomic_DNA"/>
</dbReference>
<keyword evidence="13" id="KW-1185">Reference proteome</keyword>
<dbReference type="Gene3D" id="1.10.357.140">
    <property type="entry name" value="UbiA prenyltransferase"/>
    <property type="match status" value="1"/>
</dbReference>
<dbReference type="RefSeq" id="WP_011719093.1">
    <property type="nucleotide sequence ID" value="NC_008578.1"/>
</dbReference>
<dbReference type="InterPro" id="IPR000537">
    <property type="entry name" value="UbiA_prenyltransferase"/>
</dbReference>
<keyword evidence="8 11" id="KW-0472">Membrane</keyword>
<dbReference type="eggNOG" id="COG0382">
    <property type="taxonomic scope" value="Bacteria"/>
</dbReference>
<evidence type="ECO:0000256" key="1">
    <source>
        <dbReference type="ARBA" id="ARBA00001946"/>
    </source>
</evidence>
<keyword evidence="4" id="KW-0997">Cell inner membrane</keyword>
<accession>A0LRH0</accession>
<evidence type="ECO:0000256" key="6">
    <source>
        <dbReference type="ARBA" id="ARBA00022692"/>
    </source>
</evidence>
<keyword evidence="5 12" id="KW-0808">Transferase</keyword>
<evidence type="ECO:0000256" key="11">
    <source>
        <dbReference type="SAM" id="Phobius"/>
    </source>
</evidence>
<feature type="transmembrane region" description="Helical" evidence="11">
    <location>
        <begin position="162"/>
        <end position="179"/>
    </location>
</feature>
<dbReference type="AlphaFoldDB" id="A0LRH0"/>
<evidence type="ECO:0000256" key="9">
    <source>
        <dbReference type="ARBA" id="ARBA00034524"/>
    </source>
</evidence>
<protein>
    <recommendedName>
        <fullName evidence="9">4-hydroxybenzoate polyprenyltransferase</fullName>
        <ecNumber evidence="9">2.5.1.39</ecNumber>
    </recommendedName>
</protein>